<dbReference type="EMBL" id="WJHE01000700">
    <property type="protein sequence ID" value="MST33723.1"/>
    <property type="molecule type" value="Genomic_DNA"/>
</dbReference>
<comment type="caution">
    <text evidence="3">The sequence shown here is derived from an EMBL/GenBank/DDBJ whole genome shotgun (WGS) entry which is preliminary data.</text>
</comment>
<organism evidence="3 4">
    <name type="scientific">Acidiferrimicrobium australe</name>
    <dbReference type="NCBI Taxonomy" id="2664430"/>
    <lineage>
        <taxon>Bacteria</taxon>
        <taxon>Bacillati</taxon>
        <taxon>Actinomycetota</taxon>
        <taxon>Acidimicrobiia</taxon>
        <taxon>Acidimicrobiales</taxon>
        <taxon>Acidimicrobiaceae</taxon>
        <taxon>Acidiferrimicrobium</taxon>
    </lineage>
</organism>
<evidence type="ECO:0000313" key="4">
    <source>
        <dbReference type="Proteomes" id="UP000437736"/>
    </source>
</evidence>
<accession>A0ABW9QVL2</accession>
<dbReference type="PANTHER" id="PTHR43767">
    <property type="entry name" value="LONG-CHAIN-FATTY-ACID--COA LIGASE"/>
    <property type="match status" value="1"/>
</dbReference>
<feature type="region of interest" description="Disordered" evidence="1">
    <location>
        <begin position="68"/>
        <end position="94"/>
    </location>
</feature>
<dbReference type="InterPro" id="IPR020845">
    <property type="entry name" value="AMP-binding_CS"/>
</dbReference>
<dbReference type="SUPFAM" id="SSF56801">
    <property type="entry name" value="Acetyl-CoA synthetase-like"/>
    <property type="match status" value="1"/>
</dbReference>
<dbReference type="PANTHER" id="PTHR43767:SF1">
    <property type="entry name" value="NONRIBOSOMAL PEPTIDE SYNTHASE PES1 (EUROFUNG)-RELATED"/>
    <property type="match status" value="1"/>
</dbReference>
<dbReference type="Gene3D" id="3.40.50.12780">
    <property type="entry name" value="N-terminal domain of ligase-like"/>
    <property type="match status" value="1"/>
</dbReference>
<dbReference type="Pfam" id="PF00501">
    <property type="entry name" value="AMP-binding"/>
    <property type="match status" value="1"/>
</dbReference>
<dbReference type="Proteomes" id="UP000437736">
    <property type="component" value="Unassembled WGS sequence"/>
</dbReference>
<reference evidence="3 4" key="1">
    <citation type="submission" date="2019-11" db="EMBL/GenBank/DDBJ databases">
        <title>Acidiferrimicrobium australis gen. nov., sp. nov., an acidophilic and obligately heterotrophic, member of the Actinobacteria that catalyses dissimilatory oxido- reduction of iron isolated from metal-rich acidic water in Chile.</title>
        <authorList>
            <person name="Gonzalez D."/>
            <person name="Huber K."/>
            <person name="Hedrich S."/>
            <person name="Rojas-Villalobos C."/>
            <person name="Quatrini R."/>
            <person name="Dinamarca M.A."/>
            <person name="Schwarz A."/>
            <person name="Canales C."/>
            <person name="Nancucheo I."/>
        </authorList>
    </citation>
    <scope>NUCLEOTIDE SEQUENCE [LARGE SCALE GENOMIC DNA]</scope>
    <source>
        <strain evidence="3 4">USS-CCA1</strain>
    </source>
</reference>
<feature type="domain" description="AMP-dependent synthetase/ligase" evidence="2">
    <location>
        <begin position="24"/>
        <end position="254"/>
    </location>
</feature>
<evidence type="ECO:0000256" key="1">
    <source>
        <dbReference type="SAM" id="MobiDB-lite"/>
    </source>
</evidence>
<keyword evidence="4" id="KW-1185">Reference proteome</keyword>
<dbReference type="InterPro" id="IPR050237">
    <property type="entry name" value="ATP-dep_AMP-bd_enzyme"/>
</dbReference>
<feature type="non-terminal residue" evidence="3">
    <location>
        <position position="262"/>
    </location>
</feature>
<name>A0ABW9QVL2_9ACTN</name>
<dbReference type="PROSITE" id="PS00455">
    <property type="entry name" value="AMP_BINDING"/>
    <property type="match status" value="1"/>
</dbReference>
<dbReference type="InterPro" id="IPR000873">
    <property type="entry name" value="AMP-dep_synth/lig_dom"/>
</dbReference>
<dbReference type="InterPro" id="IPR042099">
    <property type="entry name" value="ANL_N_sf"/>
</dbReference>
<proteinExistence type="predicted"/>
<protein>
    <submittedName>
        <fullName evidence="3">AMP-binding protein</fullName>
    </submittedName>
</protein>
<sequence>MPPWAVAYEDAVAAAPPGRARGPWGRSGDDLLLVYTGGTTGLPKGVMWRQDDLFGVLNRSAAVRYPDDGGLDGVRERLRRPDRHPSPRQVPGPPLMHGTGLFTAIAALDSAGCVVLPPSRRFHPEELLDLVEAERVTEVSIVGDAFARPLLAALDAHPGRWDLSSLWLMVSSGVMWSAEVKAGLLRHAPRLTMVDTLGSSEAVGIASSRSDGQRGTVATAGFQLGPHTRVVDEDGRDVAPGSGRPGLLALRGRGPVGYYKDP</sequence>
<evidence type="ECO:0000259" key="2">
    <source>
        <dbReference type="Pfam" id="PF00501"/>
    </source>
</evidence>
<evidence type="ECO:0000313" key="3">
    <source>
        <dbReference type="EMBL" id="MST33723.1"/>
    </source>
</evidence>
<gene>
    <name evidence="3" type="ORF">GHK86_13480</name>
</gene>